<accession>A0A075AYF0</accession>
<dbReference type="AlphaFoldDB" id="A0A075AYF0"/>
<name>A0A075AYF0_ROZAC</name>
<dbReference type="HOGENOM" id="CLU_973723_0_0_1"/>
<keyword evidence="2" id="KW-0732">Signal</keyword>
<evidence type="ECO:0000256" key="1">
    <source>
        <dbReference type="SAM" id="MobiDB-lite"/>
    </source>
</evidence>
<gene>
    <name evidence="3" type="ORF">O9G_003496</name>
</gene>
<feature type="region of interest" description="Disordered" evidence="1">
    <location>
        <begin position="180"/>
        <end position="209"/>
    </location>
</feature>
<evidence type="ECO:0000313" key="4">
    <source>
        <dbReference type="Proteomes" id="UP000030755"/>
    </source>
</evidence>
<organism evidence="3 4">
    <name type="scientific">Rozella allomycis (strain CSF55)</name>
    <dbReference type="NCBI Taxonomy" id="988480"/>
    <lineage>
        <taxon>Eukaryota</taxon>
        <taxon>Fungi</taxon>
        <taxon>Fungi incertae sedis</taxon>
        <taxon>Cryptomycota</taxon>
        <taxon>Cryptomycota incertae sedis</taxon>
        <taxon>Rozella</taxon>
    </lineage>
</organism>
<keyword evidence="4" id="KW-1185">Reference proteome</keyword>
<feature type="compositionally biased region" description="Polar residues" evidence="1">
    <location>
        <begin position="194"/>
        <end position="208"/>
    </location>
</feature>
<evidence type="ECO:0008006" key="5">
    <source>
        <dbReference type="Google" id="ProtNLM"/>
    </source>
</evidence>
<protein>
    <recommendedName>
        <fullName evidence="5">DNA pilot protein</fullName>
    </recommendedName>
</protein>
<feature type="chain" id="PRO_5001704920" description="DNA pilot protein" evidence="2">
    <location>
        <begin position="22"/>
        <end position="286"/>
    </location>
</feature>
<feature type="signal peptide" evidence="2">
    <location>
        <begin position="1"/>
        <end position="21"/>
    </location>
</feature>
<sequence>MKHTPMRIIFLLAVLVNTIYSAPLPAPAPQPSPQGFWAMQGIFGAAGMIQGFTAKNQAIVEGQKQSMKAAQEYAATENYHAMMDLNRAKSSAASSVGRMQTMDNNLAGSTQSSLFDELANEGVVDPSLAPNLQTYKQTGNTYRADPTDFIGTFATSKAVSSGANAQSNIKDLHARMLQEQKEADEQKKLAQANALRSQASMQDPTMQGHSAIAQPDYSQLANTQMQSGQMPISAQMQMPGGSQSPSNIQMPSGQMLSGSQMQMPSGTQMPSNIQMPTQFAPMSGGY</sequence>
<proteinExistence type="predicted"/>
<dbReference type="Proteomes" id="UP000030755">
    <property type="component" value="Unassembled WGS sequence"/>
</dbReference>
<reference evidence="3 4" key="1">
    <citation type="journal article" date="2013" name="Curr. Biol.">
        <title>Shared signatures of parasitism and phylogenomics unite Cryptomycota and microsporidia.</title>
        <authorList>
            <person name="James T.Y."/>
            <person name="Pelin A."/>
            <person name="Bonen L."/>
            <person name="Ahrendt S."/>
            <person name="Sain D."/>
            <person name="Corradi N."/>
            <person name="Stajich J.E."/>
        </authorList>
    </citation>
    <scope>NUCLEOTIDE SEQUENCE [LARGE SCALE GENOMIC DNA]</scope>
    <source>
        <strain evidence="3 4">CSF55</strain>
    </source>
</reference>
<feature type="region of interest" description="Disordered" evidence="1">
    <location>
        <begin position="234"/>
        <end position="274"/>
    </location>
</feature>
<evidence type="ECO:0000313" key="3">
    <source>
        <dbReference type="EMBL" id="EPZ35124.1"/>
    </source>
</evidence>
<evidence type="ECO:0000256" key="2">
    <source>
        <dbReference type="SAM" id="SignalP"/>
    </source>
</evidence>
<dbReference type="EMBL" id="KE560866">
    <property type="protein sequence ID" value="EPZ35124.1"/>
    <property type="molecule type" value="Genomic_DNA"/>
</dbReference>